<evidence type="ECO:0000313" key="4">
    <source>
        <dbReference type="Proteomes" id="UP000243342"/>
    </source>
</evidence>
<dbReference type="AlphaFoldDB" id="A0A1J7C9K9"/>
<dbReference type="GO" id="GO:0016874">
    <property type="term" value="F:ligase activity"/>
    <property type="evidence" value="ECO:0007669"/>
    <property type="project" value="UniProtKB-KW"/>
</dbReference>
<proteinExistence type="predicted"/>
<dbReference type="OrthoDB" id="255834at2"/>
<dbReference type="RefSeq" id="WP_071657728.1">
    <property type="nucleotide sequence ID" value="NZ_MLCF01000102.1"/>
</dbReference>
<dbReference type="Proteomes" id="UP000243342">
    <property type="component" value="Unassembled WGS sequence"/>
</dbReference>
<evidence type="ECO:0000259" key="2">
    <source>
        <dbReference type="Pfam" id="PF09414"/>
    </source>
</evidence>
<dbReference type="PANTHER" id="PTHR43883:SF1">
    <property type="entry name" value="GLUCONOKINASE"/>
    <property type="match status" value="1"/>
</dbReference>
<accession>A0A1J7C9K9</accession>
<keyword evidence="3" id="KW-0436">Ligase</keyword>
<dbReference type="InterPro" id="IPR021122">
    <property type="entry name" value="RNA_ligase_dom_REL/Rnl2"/>
</dbReference>
<organism evidence="3 4">
    <name type="scientific">Mangrovactinospora gilvigrisea</name>
    <dbReference type="NCBI Taxonomy" id="1428644"/>
    <lineage>
        <taxon>Bacteria</taxon>
        <taxon>Bacillati</taxon>
        <taxon>Actinomycetota</taxon>
        <taxon>Actinomycetes</taxon>
        <taxon>Kitasatosporales</taxon>
        <taxon>Streptomycetaceae</taxon>
        <taxon>Mangrovactinospora</taxon>
    </lineage>
</organism>
<reference evidence="3 4" key="1">
    <citation type="submission" date="2016-10" db="EMBL/GenBank/DDBJ databases">
        <title>Genome sequence of Streptomyces gilvigriseus MUSC 26.</title>
        <authorList>
            <person name="Lee L.-H."/>
            <person name="Ser H.-L."/>
        </authorList>
    </citation>
    <scope>NUCLEOTIDE SEQUENCE [LARGE SCALE GENOMIC DNA]</scope>
    <source>
        <strain evidence="3 4">MUSC 26</strain>
    </source>
</reference>
<feature type="region of interest" description="Disordered" evidence="1">
    <location>
        <begin position="1"/>
        <end position="32"/>
    </location>
</feature>
<dbReference type="InterPro" id="IPR052732">
    <property type="entry name" value="Cell-binding_unc_protein"/>
</dbReference>
<dbReference type="Pfam" id="PF09414">
    <property type="entry name" value="RNA_ligase"/>
    <property type="match status" value="1"/>
</dbReference>
<evidence type="ECO:0000313" key="3">
    <source>
        <dbReference type="EMBL" id="OIV36330.1"/>
    </source>
</evidence>
<dbReference type="SUPFAM" id="SSF56091">
    <property type="entry name" value="DNA ligase/mRNA capping enzyme, catalytic domain"/>
    <property type="match status" value="1"/>
</dbReference>
<dbReference type="PANTHER" id="PTHR43883">
    <property type="entry name" value="SLR0207 PROTEIN"/>
    <property type="match status" value="1"/>
</dbReference>
<name>A0A1J7C9K9_9ACTN</name>
<dbReference type="EMBL" id="MLCF01000102">
    <property type="protein sequence ID" value="OIV36330.1"/>
    <property type="molecule type" value="Genomic_DNA"/>
</dbReference>
<dbReference type="STRING" id="1428644.BIV57_16950"/>
<keyword evidence="4" id="KW-1185">Reference proteome</keyword>
<protein>
    <submittedName>
        <fullName evidence="3">DNA ligase</fullName>
    </submittedName>
</protein>
<dbReference type="Gene3D" id="3.30.470.30">
    <property type="entry name" value="DNA ligase/mRNA capping enzyme"/>
    <property type="match status" value="1"/>
</dbReference>
<gene>
    <name evidence="3" type="ORF">BIV57_16950</name>
</gene>
<sequence>MSSQRGRAAQPALLKYPRTQHLQGSRLQPGDEDLDQVPFARALAGRHVVVEEKLDGANAAVSFDADGRLLLQSRGHYLTGGPRERHFGPFKQWAATVQHPLRERLGDRYVLYGEWMYAKHTCYYDALPHWFCAFDVHDRATGGFLSTPARAALLDGAPVVPVPVLHQGRIGSLKELTDLVGPSTVRTAAWRESLAAAAAEAGVDPAAAAAQTDAAEEMEGLYLKVEEGEETVARYKWVRAGFLTSILDAGTHWLDRPIVVNRLADPGVMHAL</sequence>
<comment type="caution">
    <text evidence="3">The sequence shown here is derived from an EMBL/GenBank/DDBJ whole genome shotgun (WGS) entry which is preliminary data.</text>
</comment>
<feature type="domain" description="RNA ligase" evidence="2">
    <location>
        <begin position="47"/>
        <end position="238"/>
    </location>
</feature>
<evidence type="ECO:0000256" key="1">
    <source>
        <dbReference type="SAM" id="MobiDB-lite"/>
    </source>
</evidence>